<proteinExistence type="inferred from homology"/>
<dbReference type="KEGG" id="samy:DB32_008953"/>
<protein>
    <recommendedName>
        <fullName evidence="4">TsaA-like domain-containing protein</fullName>
    </recommendedName>
</protein>
<dbReference type="InterPro" id="IPR036413">
    <property type="entry name" value="YaeB-like_sf"/>
</dbReference>
<dbReference type="PANTHER" id="PTHR12818:SF0">
    <property type="entry name" value="TRNA (ADENINE(37)-N6)-METHYLTRANSFERASE"/>
    <property type="match status" value="1"/>
</dbReference>
<dbReference type="SUPFAM" id="SSF118196">
    <property type="entry name" value="YaeB-like"/>
    <property type="match status" value="1"/>
</dbReference>
<dbReference type="InterPro" id="IPR023370">
    <property type="entry name" value="TrmO-like_N"/>
</dbReference>
<dbReference type="STRING" id="927083.DB32_008953"/>
<evidence type="ECO:0000256" key="1">
    <source>
        <dbReference type="ARBA" id="ARBA00022691"/>
    </source>
</evidence>
<dbReference type="Pfam" id="PF01980">
    <property type="entry name" value="TrmO_N"/>
    <property type="match status" value="1"/>
</dbReference>
<dbReference type="PANTHER" id="PTHR12818">
    <property type="entry name" value="TRNA (ADENINE(37)-N6)-METHYLTRANSFERASE"/>
    <property type="match status" value="1"/>
</dbReference>
<organism evidence="5 6">
    <name type="scientific">Sandaracinus amylolyticus</name>
    <dbReference type="NCBI Taxonomy" id="927083"/>
    <lineage>
        <taxon>Bacteria</taxon>
        <taxon>Pseudomonadati</taxon>
        <taxon>Myxococcota</taxon>
        <taxon>Polyangia</taxon>
        <taxon>Polyangiales</taxon>
        <taxon>Sandaracinaceae</taxon>
        <taxon>Sandaracinus</taxon>
    </lineage>
</organism>
<comment type="similarity">
    <text evidence="2">Belongs to the tRNA methyltransferase O family.</text>
</comment>
<evidence type="ECO:0000259" key="4">
    <source>
        <dbReference type="PROSITE" id="PS51668"/>
    </source>
</evidence>
<reference evidence="5 6" key="1">
    <citation type="submission" date="2015-03" db="EMBL/GenBank/DDBJ databases">
        <title>Genome assembly of Sandaracinus amylolyticus DSM 53668.</title>
        <authorList>
            <person name="Sharma G."/>
            <person name="Subramanian S."/>
        </authorList>
    </citation>
    <scope>NUCLEOTIDE SEQUENCE [LARGE SCALE GENOMIC DNA]</scope>
    <source>
        <strain evidence="5 6">DSM 53668</strain>
    </source>
</reference>
<evidence type="ECO:0000313" key="5">
    <source>
        <dbReference type="EMBL" id="AKF11804.1"/>
    </source>
</evidence>
<keyword evidence="6" id="KW-1185">Reference proteome</keyword>
<dbReference type="Proteomes" id="UP000034883">
    <property type="component" value="Chromosome"/>
</dbReference>
<accession>A0A0F6SI95</accession>
<keyword evidence="1" id="KW-0949">S-adenosyl-L-methionine</keyword>
<dbReference type="InterPro" id="IPR040372">
    <property type="entry name" value="YaeB-like"/>
</dbReference>
<dbReference type="PROSITE" id="PS51668">
    <property type="entry name" value="TSAA_2"/>
    <property type="match status" value="1"/>
</dbReference>
<name>A0A0F6SI95_9BACT</name>
<dbReference type="InterPro" id="IPR036414">
    <property type="entry name" value="YaeB_N_sf"/>
</dbReference>
<evidence type="ECO:0000256" key="3">
    <source>
        <dbReference type="SAM" id="MobiDB-lite"/>
    </source>
</evidence>
<dbReference type="EMBL" id="CP011125">
    <property type="protein sequence ID" value="AKF11804.1"/>
    <property type="molecule type" value="Genomic_DNA"/>
</dbReference>
<evidence type="ECO:0000256" key="2">
    <source>
        <dbReference type="ARBA" id="ARBA00033753"/>
    </source>
</evidence>
<dbReference type="Gene3D" id="2.40.30.70">
    <property type="entry name" value="YaeB-like"/>
    <property type="match status" value="1"/>
</dbReference>
<sequence length="187" mass="21083">MTRHTPRRPPQDHTSAFSPGESARFVMEPIAIAHTPYKERFGTPHQATTVRGTREGEPLEATIELLPHVPVEALRSLEGFERVWLIYVFHMNEGWSAMVRPPRGPRVKRGVLATRSPHRPNPIGLSAVRLLGVEGRTLRVHGLDLLDGTPVLDIKPYVPYADAFPESRAGWVDEVDAMEREQRDDDD</sequence>
<feature type="region of interest" description="Disordered" evidence="3">
    <location>
        <begin position="1"/>
        <end position="20"/>
    </location>
</feature>
<dbReference type="AlphaFoldDB" id="A0A0F6SI95"/>
<evidence type="ECO:0000313" key="6">
    <source>
        <dbReference type="Proteomes" id="UP000034883"/>
    </source>
</evidence>
<dbReference type="NCBIfam" id="TIGR00104">
    <property type="entry name" value="tRNA_TsaA"/>
    <property type="match status" value="1"/>
</dbReference>
<dbReference type="CDD" id="cd09281">
    <property type="entry name" value="UPF0066"/>
    <property type="match status" value="1"/>
</dbReference>
<gene>
    <name evidence="5" type="ORF">DB32_008953</name>
</gene>
<feature type="domain" description="TsaA-like" evidence="4">
    <location>
        <begin position="27"/>
        <end position="166"/>
    </location>
</feature>